<reference evidence="6" key="1">
    <citation type="submission" date="2021-12" db="EMBL/GenBank/DDBJ databases">
        <authorList>
            <person name="Zaccaron A."/>
            <person name="Stergiopoulos I."/>
        </authorList>
    </citation>
    <scope>NUCLEOTIDE SEQUENCE</scope>
    <source>
        <strain evidence="6">Race5_Kim</strain>
    </source>
</reference>
<feature type="compositionally biased region" description="Polar residues" evidence="4">
    <location>
        <begin position="12"/>
        <end position="22"/>
    </location>
</feature>
<evidence type="ECO:0000259" key="5">
    <source>
        <dbReference type="PROSITE" id="PS51278"/>
    </source>
</evidence>
<dbReference type="PANTHER" id="PTHR45937:SF1">
    <property type="entry name" value="ASPARAGINE SYNTHETASE DOMAIN-CONTAINING PROTEIN 1"/>
    <property type="match status" value="1"/>
</dbReference>
<dbReference type="KEGG" id="ffu:CLAFUR5_00057"/>
<evidence type="ECO:0000256" key="2">
    <source>
        <dbReference type="ARBA" id="ARBA00022888"/>
    </source>
</evidence>
<dbReference type="Proteomes" id="UP000756132">
    <property type="component" value="Chromosome 1"/>
</dbReference>
<dbReference type="InterPro" id="IPR029055">
    <property type="entry name" value="Ntn_hydrolases_N"/>
</dbReference>
<keyword evidence="3" id="KW-0315">Glutamine amidotransferase</keyword>
<dbReference type="SUPFAM" id="SSF56235">
    <property type="entry name" value="N-terminal nucleophile aminohydrolases (Ntn hydrolases)"/>
    <property type="match status" value="1"/>
</dbReference>
<reference evidence="6" key="2">
    <citation type="journal article" date="2022" name="Microb. Genom.">
        <title>A chromosome-scale genome assembly of the tomato pathogen Cladosporium fulvum reveals a compartmentalized genome architecture and the presence of a dispensable chromosome.</title>
        <authorList>
            <person name="Zaccaron A.Z."/>
            <person name="Chen L.H."/>
            <person name="Samaras A."/>
            <person name="Stergiopoulos I."/>
        </authorList>
    </citation>
    <scope>NUCLEOTIDE SEQUENCE</scope>
    <source>
        <strain evidence="6">Race5_Kim</strain>
    </source>
</reference>
<dbReference type="PANTHER" id="PTHR45937">
    <property type="entry name" value="ASPARAGINE SYNTHETASE DOMAIN-CONTAINING PROTEIN 1"/>
    <property type="match status" value="1"/>
</dbReference>
<keyword evidence="7" id="KW-1185">Reference proteome</keyword>
<dbReference type="SUPFAM" id="SSF52402">
    <property type="entry name" value="Adenine nucleotide alpha hydrolases-like"/>
    <property type="match status" value="1"/>
</dbReference>
<feature type="region of interest" description="Disordered" evidence="4">
    <location>
        <begin position="1"/>
        <end position="23"/>
    </location>
</feature>
<evidence type="ECO:0000256" key="3">
    <source>
        <dbReference type="ARBA" id="ARBA00022962"/>
    </source>
</evidence>
<dbReference type="GO" id="GO:0006529">
    <property type="term" value="P:asparagine biosynthetic process"/>
    <property type="evidence" value="ECO:0007669"/>
    <property type="project" value="UniProtKB-KW"/>
</dbReference>
<sequence length="634" mass="69550">PVQAAGDRQRSKLPSTSKSGPSSARRVLLHLAPHHKHQHFTSWAGRKLVMCGIFCSISRHKHIQPPASIQTLLQARGPDASDTLLLECCCSEPGDETTYVTCHSTVLSLRGSVTTQQPYQGGDKTRTLCWNGEAWAIRGHRPDGNDTASVYDLLNDAVSQDLPRMDCRGESLAAAQNVSQAFSQVAGPYAFVFLDQSASKVWLGRDFLGRRSLLYRITNDGAILLSSVTDGSAAASWTEVEADGVYCIDLSQRAYSRDTNASDLQRWGDFFVTKVPSAYNDIERQADSVLPRLSLCRDVSSPTAPLGVHSVAVTRLERLLRESLIPRVLDIPEPPGCSSLRPRSKLAILFSGGLDCTVLARLSHESLPSSEPIDLLNVAFQNPRVHKDKGDAAYELCPDRITGRASHAELQEVCSGRKWRFVAIDIPYAETQEHRQHVIDLMHPHNTEMDLSIAFALYFAARGSGKLDGDGSAEALTYTTSARVLLSGLGADELFAGYTRHATAYNRHGLDGLLDELDLDIGRLGRRNLGRDDRVISHWSREVRFPFLDEKLVGWAVTAPVTDKCDFGAKLDLGNDEAADDSCSSIEPGKKVLRCLAWKLGMIKVAKEKKRAIQFGARTAKMETGRSKGTTLLS</sequence>
<dbReference type="Pfam" id="PF00733">
    <property type="entry name" value="Asn_synthase"/>
    <property type="match status" value="2"/>
</dbReference>
<evidence type="ECO:0000256" key="4">
    <source>
        <dbReference type="SAM" id="MobiDB-lite"/>
    </source>
</evidence>
<dbReference type="OrthoDB" id="10252281at2759"/>
<proteinExistence type="predicted"/>
<dbReference type="GO" id="GO:0004066">
    <property type="term" value="F:asparagine synthase (glutamine-hydrolyzing) activity"/>
    <property type="evidence" value="ECO:0007669"/>
    <property type="project" value="InterPro"/>
</dbReference>
<dbReference type="InterPro" id="IPR017932">
    <property type="entry name" value="GATase_2_dom"/>
</dbReference>
<dbReference type="AlphaFoldDB" id="A0A9Q8P4D8"/>
<dbReference type="EMBL" id="CP090163">
    <property type="protein sequence ID" value="UJO12632.1"/>
    <property type="molecule type" value="Genomic_DNA"/>
</dbReference>
<organism evidence="6 7">
    <name type="scientific">Passalora fulva</name>
    <name type="common">Tomato leaf mold</name>
    <name type="synonym">Cladosporium fulvum</name>
    <dbReference type="NCBI Taxonomy" id="5499"/>
    <lineage>
        <taxon>Eukaryota</taxon>
        <taxon>Fungi</taxon>
        <taxon>Dikarya</taxon>
        <taxon>Ascomycota</taxon>
        <taxon>Pezizomycotina</taxon>
        <taxon>Dothideomycetes</taxon>
        <taxon>Dothideomycetidae</taxon>
        <taxon>Mycosphaerellales</taxon>
        <taxon>Mycosphaerellaceae</taxon>
        <taxon>Fulvia</taxon>
    </lineage>
</organism>
<dbReference type="Gene3D" id="3.60.20.10">
    <property type="entry name" value="Glutamine Phosphoribosylpyrophosphate, subunit 1, domain 1"/>
    <property type="match status" value="1"/>
</dbReference>
<accession>A0A9Q8P4D8</accession>
<name>A0A9Q8P4D8_PASFU</name>
<dbReference type="InterPro" id="IPR001962">
    <property type="entry name" value="Asn_synthase"/>
</dbReference>
<gene>
    <name evidence="6" type="ORF">CLAFUR5_00057</name>
</gene>
<dbReference type="PROSITE" id="PS51278">
    <property type="entry name" value="GATASE_TYPE_2"/>
    <property type="match status" value="1"/>
</dbReference>
<dbReference type="CDD" id="cd01991">
    <property type="entry name" value="Asn_synthase_B_C"/>
    <property type="match status" value="1"/>
</dbReference>
<dbReference type="Gene3D" id="3.40.50.620">
    <property type="entry name" value="HUPs"/>
    <property type="match status" value="1"/>
</dbReference>
<dbReference type="GeneID" id="71979935"/>
<dbReference type="InterPro" id="IPR014729">
    <property type="entry name" value="Rossmann-like_a/b/a_fold"/>
</dbReference>
<keyword evidence="2" id="KW-0061">Asparagine biosynthesis</keyword>
<evidence type="ECO:0000313" key="7">
    <source>
        <dbReference type="Proteomes" id="UP000756132"/>
    </source>
</evidence>
<evidence type="ECO:0000313" key="6">
    <source>
        <dbReference type="EMBL" id="UJO12632.1"/>
    </source>
</evidence>
<dbReference type="InterPro" id="IPR051857">
    <property type="entry name" value="Asn_synthetase_domain"/>
</dbReference>
<protein>
    <submittedName>
        <fullName evidence="6">Asparagine synthetase domain-containing protein</fullName>
    </submittedName>
</protein>
<dbReference type="RefSeq" id="XP_047756998.1">
    <property type="nucleotide sequence ID" value="XM_047899205.1"/>
</dbReference>
<feature type="non-terminal residue" evidence="6">
    <location>
        <position position="1"/>
    </location>
</feature>
<feature type="domain" description="Glutamine amidotransferase type-2" evidence="5">
    <location>
        <begin position="51"/>
        <end position="251"/>
    </location>
</feature>
<evidence type="ECO:0000256" key="1">
    <source>
        <dbReference type="ARBA" id="ARBA00022605"/>
    </source>
</evidence>
<keyword evidence="1" id="KW-0028">Amino-acid biosynthesis</keyword>